<sequence>MSAIHITGLDTSDLYQTLKSLYNNNVNSKNNYKNITIISTDELINESFAELFDNGKDFKKFIRNDEKKTLADEMHVELVIMKRNEIIKNNPDNIIIFIGDYIERFIQNFTDEIVLSSGYYIDVPMHELYRNINKKMLQIIIKNSDELFSLYKSEFPKYIDYIVEYELGIKKFPVNYYDLVSLDDGLKQKYSDNQQYTIIPESNILTEIDTIVNKFIQENNQKNKKEGGYYKKYKKYKHKYLKQKS</sequence>
<proteinExistence type="predicted"/>
<protein>
    <submittedName>
        <fullName evidence="1">Uncharacterized protein</fullName>
    </submittedName>
</protein>
<dbReference type="EMBL" id="MK071991">
    <property type="protein sequence ID" value="AYV76743.1"/>
    <property type="molecule type" value="Genomic_DNA"/>
</dbReference>
<name>A0A3G4ZT15_9VIRU</name>
<accession>A0A3G4ZT15</accession>
<gene>
    <name evidence="1" type="ORF">Terrestrivirus13_9</name>
</gene>
<reference evidence="1" key="1">
    <citation type="submission" date="2018-10" db="EMBL/GenBank/DDBJ databases">
        <title>Hidden diversity of soil giant viruses.</title>
        <authorList>
            <person name="Schulz F."/>
            <person name="Alteio L."/>
            <person name="Goudeau D."/>
            <person name="Ryan E.M."/>
            <person name="Malmstrom R.R."/>
            <person name="Blanchard J."/>
            <person name="Woyke T."/>
        </authorList>
    </citation>
    <scope>NUCLEOTIDE SEQUENCE</scope>
    <source>
        <strain evidence="1">TEV1</strain>
    </source>
</reference>
<organism evidence="1">
    <name type="scientific">Terrestrivirus sp</name>
    <dbReference type="NCBI Taxonomy" id="2487775"/>
    <lineage>
        <taxon>Viruses</taxon>
        <taxon>Varidnaviria</taxon>
        <taxon>Bamfordvirae</taxon>
        <taxon>Nucleocytoviricota</taxon>
        <taxon>Megaviricetes</taxon>
        <taxon>Imitervirales</taxon>
        <taxon>Mimiviridae</taxon>
        <taxon>Klosneuvirinae</taxon>
    </lineage>
</organism>
<evidence type="ECO:0000313" key="1">
    <source>
        <dbReference type="EMBL" id="AYV76743.1"/>
    </source>
</evidence>